<dbReference type="SUPFAM" id="SSF54236">
    <property type="entry name" value="Ubiquitin-like"/>
    <property type="match status" value="1"/>
</dbReference>
<feature type="compositionally biased region" description="Polar residues" evidence="1">
    <location>
        <begin position="262"/>
        <end position="273"/>
    </location>
</feature>
<keyword evidence="3" id="KW-1185">Reference proteome</keyword>
<feature type="compositionally biased region" description="Low complexity" evidence="1">
    <location>
        <begin position="385"/>
        <end position="399"/>
    </location>
</feature>
<dbReference type="WBParaSite" id="SRDH1_31230.3">
    <property type="protein sequence ID" value="SRDH1_31230.3"/>
    <property type="gene ID" value="SRDH1_31230"/>
</dbReference>
<dbReference type="PROSITE" id="PS50053">
    <property type="entry name" value="UBIQUITIN_2"/>
    <property type="match status" value="1"/>
</dbReference>
<protein>
    <recommendedName>
        <fullName evidence="2">Ubiquitin-like domain-containing protein</fullName>
    </recommendedName>
</protein>
<feature type="region of interest" description="Disordered" evidence="1">
    <location>
        <begin position="385"/>
        <end position="438"/>
    </location>
</feature>
<feature type="region of interest" description="Disordered" evidence="1">
    <location>
        <begin position="171"/>
        <end position="273"/>
    </location>
</feature>
<feature type="compositionally biased region" description="Basic and acidic residues" evidence="1">
    <location>
        <begin position="422"/>
        <end position="431"/>
    </location>
</feature>
<reference evidence="4" key="2">
    <citation type="submission" date="2023-11" db="UniProtKB">
        <authorList>
            <consortium name="WormBaseParasite"/>
        </authorList>
    </citation>
    <scope>IDENTIFICATION</scope>
</reference>
<dbReference type="GO" id="GO:0071818">
    <property type="term" value="C:BAT3 complex"/>
    <property type="evidence" value="ECO:0007669"/>
    <property type="project" value="TreeGrafter"/>
</dbReference>
<feature type="region of interest" description="Disordered" evidence="1">
    <location>
        <begin position="788"/>
        <end position="808"/>
    </location>
</feature>
<evidence type="ECO:0000256" key="1">
    <source>
        <dbReference type="SAM" id="MobiDB-lite"/>
    </source>
</evidence>
<feature type="compositionally biased region" description="Low complexity" evidence="1">
    <location>
        <begin position="82"/>
        <end position="93"/>
    </location>
</feature>
<dbReference type="InterPro" id="IPR029071">
    <property type="entry name" value="Ubiquitin-like_domsf"/>
</dbReference>
<feature type="compositionally biased region" description="Polar residues" evidence="1">
    <location>
        <begin position="684"/>
        <end position="695"/>
    </location>
</feature>
<organism evidence="3 4">
    <name type="scientific">Schistosoma rodhaini</name>
    <dbReference type="NCBI Taxonomy" id="6188"/>
    <lineage>
        <taxon>Eukaryota</taxon>
        <taxon>Metazoa</taxon>
        <taxon>Spiralia</taxon>
        <taxon>Lophotrochozoa</taxon>
        <taxon>Platyhelminthes</taxon>
        <taxon>Trematoda</taxon>
        <taxon>Digenea</taxon>
        <taxon>Strigeidida</taxon>
        <taxon>Schistosomatoidea</taxon>
        <taxon>Schistosomatidae</taxon>
        <taxon>Schistosoma</taxon>
    </lineage>
</organism>
<feature type="compositionally biased region" description="Polar residues" evidence="1">
    <location>
        <begin position="192"/>
        <end position="205"/>
    </location>
</feature>
<evidence type="ECO:0000313" key="4">
    <source>
        <dbReference type="WBParaSite" id="SRDH1_31230.3"/>
    </source>
</evidence>
<dbReference type="Pfam" id="PF00240">
    <property type="entry name" value="ubiquitin"/>
    <property type="match status" value="1"/>
</dbReference>
<feature type="compositionally biased region" description="Low complexity" evidence="1">
    <location>
        <begin position="788"/>
        <end position="807"/>
    </location>
</feature>
<feature type="region of interest" description="Disordered" evidence="1">
    <location>
        <begin position="484"/>
        <end position="505"/>
    </location>
</feature>
<feature type="region of interest" description="Disordered" evidence="1">
    <location>
        <begin position="75"/>
        <end position="95"/>
    </location>
</feature>
<evidence type="ECO:0000259" key="2">
    <source>
        <dbReference type="PROSITE" id="PS50053"/>
    </source>
</evidence>
<evidence type="ECO:0000313" key="3">
    <source>
        <dbReference type="Proteomes" id="UP000050792"/>
    </source>
</evidence>
<feature type="compositionally biased region" description="Basic and acidic residues" evidence="1">
    <location>
        <begin position="180"/>
        <end position="191"/>
    </location>
</feature>
<dbReference type="GO" id="GO:0031593">
    <property type="term" value="F:polyubiquitin modification-dependent protein binding"/>
    <property type="evidence" value="ECO:0007669"/>
    <property type="project" value="TreeGrafter"/>
</dbReference>
<dbReference type="GO" id="GO:0036503">
    <property type="term" value="P:ERAD pathway"/>
    <property type="evidence" value="ECO:0007669"/>
    <property type="project" value="TreeGrafter"/>
</dbReference>
<dbReference type="Proteomes" id="UP000050792">
    <property type="component" value="Unassembled WGS sequence"/>
</dbReference>
<reference evidence="3" key="1">
    <citation type="submission" date="2022-06" db="EMBL/GenBank/DDBJ databases">
        <authorList>
            <person name="Berger JAMES D."/>
            <person name="Berger JAMES D."/>
        </authorList>
    </citation>
    <scope>NUCLEOTIDE SEQUENCE [LARGE SCALE GENOMIC DNA]</scope>
</reference>
<feature type="region of interest" description="Disordered" evidence="1">
    <location>
        <begin position="684"/>
        <end position="721"/>
    </location>
</feature>
<dbReference type="PANTHER" id="PTHR15204:SF0">
    <property type="entry name" value="LARGE PROLINE-RICH PROTEIN BAG6"/>
    <property type="match status" value="1"/>
</dbReference>
<dbReference type="SMART" id="SM00213">
    <property type="entry name" value="UBQ"/>
    <property type="match status" value="1"/>
</dbReference>
<dbReference type="PANTHER" id="PTHR15204">
    <property type="entry name" value="LARGE PROLINE-RICH PROTEIN BAG6"/>
    <property type="match status" value="1"/>
</dbReference>
<dbReference type="InterPro" id="IPR000626">
    <property type="entry name" value="Ubiquitin-like_dom"/>
</dbReference>
<dbReference type="Gene3D" id="3.10.20.90">
    <property type="entry name" value="Phosphatidylinositol 3-kinase Catalytic Subunit, Chain A, domain 1"/>
    <property type="match status" value="1"/>
</dbReference>
<feature type="domain" description="Ubiquitin-like" evidence="2">
    <location>
        <begin position="2"/>
        <end position="64"/>
    </location>
</feature>
<sequence length="1399" mass="153342">MFDVTVKTLDGRDSVFHIEDEAIKIEDFKKEIEQKLNIAAEQQRLIFQGRVLNNEQTLLECGIQGKVVHLVVRPPPTTREQSSSGTATADSTANMGGSGLGGFTFGGISMQQAIQDITSGILSGVSELSRATNLSLSRDGDLSGDSLHDHSLITLRENTFNKLHRQATRLTQKISQIPYKDSHNNKAKPSETDPSPSTSHSTNQRDVQKDDIVNACDNVNKTSRRESSPMLVDTDEFDKIPPGEIENLNNDEQPKAEEENNTETVDNSINSTPEPSLALLADMLSRYRQLWHSIEPQLDLWEEMLHNESKIVGTTSEVCSTVEDSSTLEEIGQTSQNIETTRRTTLSNWHPRLFSQVSRLLHLNAHMLHLISDFNVITMTERETQQVNSTVSTSQSSNSEPKTSTSDESQRQDTDANTLIDLTRDPAKEQKPVPQVKRCTQRVLSVSDTDRRRIRARISVEPPDLTIVATGDGQEPRIIRSEHSVSNTGSTTSRIRSRSASNVNRASNLQTENIPAVTSSSGTPNPAMTTTTTSLGNGRTAIIHRFDIPIISVNTFSLPAAPFLASLSSPVTATNAPTSVVSIPSTTRTVTTSSDSLPTTHTNVTMVPRPSLPPLTVIDSVDPFLACNSRHFSREVGHRVSTSYSLPEPPPLTPINDVITTHGVNISRLGRSQATVEPASLNNQARSGLPSQVPSSFAECVPPSAPGNPPTVNTGSAGTRPPGSFSFGSGINLPQHLLSLVSAATNAAISAVSTDNFTPGPSPFNLLVSSSPIQFSMNPSHPVTNLAGSATSTTTTTTSGSTTHSSSRIFPQAKPSWVSNEINQSQLRGISQIFSVLIDGLIKTVWSRISRSSNLVVACEYVNDPNYSVNSASRGRSVSVGLLSDIITAIHNEVNEHPDTQSCGHITSSSLDGLREHLQHHLFWAESVLGNNQTELVNSLVNVIFRDRLSDASHSEYATWLRNFGENLPEHLVDITASFAKLCRYIISSQLDLWRASPTNTGFGNTLLMTLKIACTDLLCLTDILTNHLASSLGIELHTESSCSESSQGIRNQMFGITTGFDILLDHLNSFLQENEGCLFFSKFIISIDDENFDFAQDFITGFENCIKSYCDMDETTLRAKVTHQKSSYIEFRKSQMPSPMMVDPSNGEIQRNVFDDEDLHGDDLPFLDAYSDLPSDEMNHPISAVPKNNVHTGRLKLQSKISSLPDWTPKPGELPNSMINGLDPNPNATLSISNDLSVPNETEGWHAVLPPAWIHVVTSDISAMSHNPPTTDDPNQFGRFSDGYIAGMPAKRRKVMQEHSASLFQSPDQLFIECLSDAVASDYVNKEKTNEHSNNDVEDKYKSNLRRLPAADIKLVNSLKDIVSDRLAVRLTNDPDFDTAQFPLSTQKFLRRDPKARM</sequence>
<proteinExistence type="predicted"/>
<dbReference type="GO" id="GO:0051787">
    <property type="term" value="F:misfolded protein binding"/>
    <property type="evidence" value="ECO:0007669"/>
    <property type="project" value="TreeGrafter"/>
</dbReference>
<accession>A0AA85F1D7</accession>
<name>A0AA85F1D7_9TREM</name>
<feature type="compositionally biased region" description="Low complexity" evidence="1">
    <location>
        <begin position="486"/>
        <end position="505"/>
    </location>
</feature>